<dbReference type="Proteomes" id="UP001055879">
    <property type="component" value="Linkage Group LG12"/>
</dbReference>
<comment type="caution">
    <text evidence="1">The sequence shown here is derived from an EMBL/GenBank/DDBJ whole genome shotgun (WGS) entry which is preliminary data.</text>
</comment>
<accession>A0ACB8YF07</accession>
<sequence>MTEQPFCSCYRAPIVTKTQLAADDATVQHRPQPKAVYLRQGKRGVRQWWSRSTSTMVTPSEVGRHRRLGVGVGTRDLSLRGDNNDRESEMRELDN</sequence>
<evidence type="ECO:0000313" key="2">
    <source>
        <dbReference type="Proteomes" id="UP001055879"/>
    </source>
</evidence>
<reference evidence="1 2" key="2">
    <citation type="journal article" date="2022" name="Mol. Ecol. Resour.">
        <title>The genomes of chicory, endive, great burdock and yacon provide insights into Asteraceae paleo-polyploidization history and plant inulin production.</title>
        <authorList>
            <person name="Fan W."/>
            <person name="Wang S."/>
            <person name="Wang H."/>
            <person name="Wang A."/>
            <person name="Jiang F."/>
            <person name="Liu H."/>
            <person name="Zhao H."/>
            <person name="Xu D."/>
            <person name="Zhang Y."/>
        </authorList>
    </citation>
    <scope>NUCLEOTIDE SEQUENCE [LARGE SCALE GENOMIC DNA]</scope>
    <source>
        <strain evidence="2">cv. Niubang</strain>
    </source>
</reference>
<proteinExistence type="predicted"/>
<dbReference type="EMBL" id="CM042058">
    <property type="protein sequence ID" value="KAI3684292.1"/>
    <property type="molecule type" value="Genomic_DNA"/>
</dbReference>
<evidence type="ECO:0000313" key="1">
    <source>
        <dbReference type="EMBL" id="KAI3684292.1"/>
    </source>
</evidence>
<protein>
    <submittedName>
        <fullName evidence="1">Uncharacterized protein</fullName>
    </submittedName>
</protein>
<reference evidence="2" key="1">
    <citation type="journal article" date="2022" name="Mol. Ecol. Resour.">
        <title>The genomes of chicory, endive, great burdock and yacon provide insights into Asteraceae palaeo-polyploidization history and plant inulin production.</title>
        <authorList>
            <person name="Fan W."/>
            <person name="Wang S."/>
            <person name="Wang H."/>
            <person name="Wang A."/>
            <person name="Jiang F."/>
            <person name="Liu H."/>
            <person name="Zhao H."/>
            <person name="Xu D."/>
            <person name="Zhang Y."/>
        </authorList>
    </citation>
    <scope>NUCLEOTIDE SEQUENCE [LARGE SCALE GENOMIC DNA]</scope>
    <source>
        <strain evidence="2">cv. Niubang</strain>
    </source>
</reference>
<gene>
    <name evidence="1" type="ORF">L6452_33513</name>
</gene>
<name>A0ACB8YF07_ARCLA</name>
<keyword evidence="2" id="KW-1185">Reference proteome</keyword>
<organism evidence="1 2">
    <name type="scientific">Arctium lappa</name>
    <name type="common">Greater burdock</name>
    <name type="synonym">Lappa major</name>
    <dbReference type="NCBI Taxonomy" id="4217"/>
    <lineage>
        <taxon>Eukaryota</taxon>
        <taxon>Viridiplantae</taxon>
        <taxon>Streptophyta</taxon>
        <taxon>Embryophyta</taxon>
        <taxon>Tracheophyta</taxon>
        <taxon>Spermatophyta</taxon>
        <taxon>Magnoliopsida</taxon>
        <taxon>eudicotyledons</taxon>
        <taxon>Gunneridae</taxon>
        <taxon>Pentapetalae</taxon>
        <taxon>asterids</taxon>
        <taxon>campanulids</taxon>
        <taxon>Asterales</taxon>
        <taxon>Asteraceae</taxon>
        <taxon>Carduoideae</taxon>
        <taxon>Cardueae</taxon>
        <taxon>Arctiinae</taxon>
        <taxon>Arctium</taxon>
    </lineage>
</organism>